<dbReference type="SUPFAM" id="SSF54373">
    <property type="entry name" value="FAD-linked reductases, C-terminal domain"/>
    <property type="match status" value="1"/>
</dbReference>
<keyword evidence="2" id="KW-0274">FAD</keyword>
<accession>A0ABR4K261</accession>
<protein>
    <recommendedName>
        <fullName evidence="4">FAD-binding domain-containing protein</fullName>
    </recommendedName>
</protein>
<keyword evidence="6" id="KW-1185">Reference proteome</keyword>
<dbReference type="PRINTS" id="PR00420">
    <property type="entry name" value="RNGMNOXGNASE"/>
</dbReference>
<dbReference type="SUPFAM" id="SSF51905">
    <property type="entry name" value="FAD/NAD(P)-binding domain"/>
    <property type="match status" value="1"/>
</dbReference>
<dbReference type="InterPro" id="IPR002938">
    <property type="entry name" value="FAD-bd"/>
</dbReference>
<dbReference type="PANTHER" id="PTHR46720:SF5">
    <property type="entry name" value="HYDROXYLASE, PUTATIVE (AFU_ORTHOLOGUE AFUA_3G01460)-RELATED"/>
    <property type="match status" value="1"/>
</dbReference>
<comment type="caution">
    <text evidence="5">The sequence shown here is derived from an EMBL/GenBank/DDBJ whole genome shotgun (WGS) entry which is preliminary data.</text>
</comment>
<gene>
    <name evidence="5" type="ORF">BJY01DRAFT_175639</name>
</gene>
<evidence type="ECO:0000256" key="3">
    <source>
        <dbReference type="ARBA" id="ARBA00023002"/>
    </source>
</evidence>
<keyword evidence="3" id="KW-0560">Oxidoreductase</keyword>
<dbReference type="Pfam" id="PF01494">
    <property type="entry name" value="FAD_binding_3"/>
    <property type="match status" value="1"/>
</dbReference>
<feature type="domain" description="FAD-binding" evidence="4">
    <location>
        <begin position="7"/>
        <end position="379"/>
    </location>
</feature>
<sequence>MSNKQFTVAIIGGGIGGLSLAAGLLRRNVPVTIYEAAAEFKEIGLGLTIGPAAHRAMPLLDPVIRSIYDELITTHADSPGYEAFKQTWFEVVWATGEKTGDLLMDLKARPSGQTTVRRADFLDALVRLIPEGVARFGKRLVELRERSESESEDGDDDHRMSMTFEDGTTAQASVVIGCDGIHSRVKQFTLPEAEYTQKQPRYSGMYGYRAVLDMETMVEAVGERRARVATMYIGDGAYGITYPIQRAKKANVGIFPLHPEWDCESWVRPASREDMRRDLRHMGPLVNRLIERMPDPSQWAIFEHPHISTYTRERAVILGDAAHASTPHQGAGAGQAIEDALVLAELLGDEGVITSDHVVAAFQAYDAVRRPRSQRAVTSSAENGYLLCLRLPGVMDDEERIKQAMQERLHWLWDLDVEAHVAEARKVMLEKIEVQQGTST</sequence>
<evidence type="ECO:0000256" key="1">
    <source>
        <dbReference type="ARBA" id="ARBA00022630"/>
    </source>
</evidence>
<evidence type="ECO:0000313" key="6">
    <source>
        <dbReference type="Proteomes" id="UP001610446"/>
    </source>
</evidence>
<reference evidence="5 6" key="1">
    <citation type="submission" date="2024-07" db="EMBL/GenBank/DDBJ databases">
        <title>Section-level genome sequencing and comparative genomics of Aspergillus sections Usti and Cavernicolus.</title>
        <authorList>
            <consortium name="Lawrence Berkeley National Laboratory"/>
            <person name="Nybo J.L."/>
            <person name="Vesth T.C."/>
            <person name="Theobald S."/>
            <person name="Frisvad J.C."/>
            <person name="Larsen T.O."/>
            <person name="Kjaerboelling I."/>
            <person name="Rothschild-Mancinelli K."/>
            <person name="Lyhne E.K."/>
            <person name="Kogle M.E."/>
            <person name="Barry K."/>
            <person name="Clum A."/>
            <person name="Na H."/>
            <person name="Ledsgaard L."/>
            <person name="Lin J."/>
            <person name="Lipzen A."/>
            <person name="Kuo A."/>
            <person name="Riley R."/>
            <person name="Mondo S."/>
            <person name="Labutti K."/>
            <person name="Haridas S."/>
            <person name="Pangalinan J."/>
            <person name="Salamov A.A."/>
            <person name="Simmons B.A."/>
            <person name="Magnuson J.K."/>
            <person name="Chen J."/>
            <person name="Drula E."/>
            <person name="Henrissat B."/>
            <person name="Wiebenga A."/>
            <person name="Lubbers R.J."/>
            <person name="Gomes A.C."/>
            <person name="Makela M.R."/>
            <person name="Stajich J."/>
            <person name="Grigoriev I.V."/>
            <person name="Mortensen U.H."/>
            <person name="De Vries R.P."/>
            <person name="Baker S.E."/>
            <person name="Andersen M.R."/>
        </authorList>
    </citation>
    <scope>NUCLEOTIDE SEQUENCE [LARGE SCALE GENOMIC DNA]</scope>
    <source>
        <strain evidence="5 6">CBS 123904</strain>
    </source>
</reference>
<dbReference type="InterPro" id="IPR051104">
    <property type="entry name" value="FAD_monoxygenase"/>
</dbReference>
<dbReference type="InterPro" id="IPR036188">
    <property type="entry name" value="FAD/NAD-bd_sf"/>
</dbReference>
<organism evidence="5 6">
    <name type="scientific">Aspergillus pseudoustus</name>
    <dbReference type="NCBI Taxonomy" id="1810923"/>
    <lineage>
        <taxon>Eukaryota</taxon>
        <taxon>Fungi</taxon>
        <taxon>Dikarya</taxon>
        <taxon>Ascomycota</taxon>
        <taxon>Pezizomycotina</taxon>
        <taxon>Eurotiomycetes</taxon>
        <taxon>Eurotiomycetidae</taxon>
        <taxon>Eurotiales</taxon>
        <taxon>Aspergillaceae</taxon>
        <taxon>Aspergillus</taxon>
        <taxon>Aspergillus subgen. Nidulantes</taxon>
    </lineage>
</organism>
<evidence type="ECO:0000256" key="2">
    <source>
        <dbReference type="ARBA" id="ARBA00022827"/>
    </source>
</evidence>
<keyword evidence="1" id="KW-0285">Flavoprotein</keyword>
<evidence type="ECO:0000259" key="4">
    <source>
        <dbReference type="Pfam" id="PF01494"/>
    </source>
</evidence>
<dbReference type="Gene3D" id="3.50.50.60">
    <property type="entry name" value="FAD/NAD(P)-binding domain"/>
    <property type="match status" value="1"/>
</dbReference>
<name>A0ABR4K261_9EURO</name>
<dbReference type="Proteomes" id="UP001610446">
    <property type="component" value="Unassembled WGS sequence"/>
</dbReference>
<dbReference type="PANTHER" id="PTHR46720">
    <property type="entry name" value="HYDROXYLASE, PUTATIVE (AFU_ORTHOLOGUE AFUA_3G01460)-RELATED"/>
    <property type="match status" value="1"/>
</dbReference>
<proteinExistence type="predicted"/>
<dbReference type="EMBL" id="JBFXLU010000065">
    <property type="protein sequence ID" value="KAL2846146.1"/>
    <property type="molecule type" value="Genomic_DNA"/>
</dbReference>
<evidence type="ECO:0000313" key="5">
    <source>
        <dbReference type="EMBL" id="KAL2846146.1"/>
    </source>
</evidence>